<evidence type="ECO:0000313" key="2">
    <source>
        <dbReference type="EMBL" id="CAI9151582.1"/>
    </source>
</evidence>
<dbReference type="Proteomes" id="UP001176941">
    <property type="component" value="Chromosome 1"/>
</dbReference>
<proteinExistence type="predicted"/>
<keyword evidence="3" id="KW-1185">Reference proteome</keyword>
<reference evidence="2" key="1">
    <citation type="submission" date="2023-04" db="EMBL/GenBank/DDBJ databases">
        <authorList>
            <consortium name="ELIXIR-Norway"/>
        </authorList>
    </citation>
    <scope>NUCLEOTIDE SEQUENCE [LARGE SCALE GENOMIC DNA]</scope>
</reference>
<feature type="compositionally biased region" description="Low complexity" evidence="1">
    <location>
        <begin position="144"/>
        <end position="155"/>
    </location>
</feature>
<protein>
    <submittedName>
        <fullName evidence="2">Uncharacterized protein</fullName>
    </submittedName>
</protein>
<accession>A0ABN8XQA7</accession>
<dbReference type="EMBL" id="OX459937">
    <property type="protein sequence ID" value="CAI9151582.1"/>
    <property type="molecule type" value="Genomic_DNA"/>
</dbReference>
<organism evidence="2 3">
    <name type="scientific">Rangifer tarandus platyrhynchus</name>
    <name type="common">Svalbard reindeer</name>
    <dbReference type="NCBI Taxonomy" id="3082113"/>
    <lineage>
        <taxon>Eukaryota</taxon>
        <taxon>Metazoa</taxon>
        <taxon>Chordata</taxon>
        <taxon>Craniata</taxon>
        <taxon>Vertebrata</taxon>
        <taxon>Euteleostomi</taxon>
        <taxon>Mammalia</taxon>
        <taxon>Eutheria</taxon>
        <taxon>Laurasiatheria</taxon>
        <taxon>Artiodactyla</taxon>
        <taxon>Ruminantia</taxon>
        <taxon>Pecora</taxon>
        <taxon>Cervidae</taxon>
        <taxon>Odocoileinae</taxon>
        <taxon>Rangifer</taxon>
    </lineage>
</organism>
<gene>
    <name evidence="2" type="ORF">MRATA1EN1_LOCUS544</name>
</gene>
<sequence length="193" mass="20544">MRNPKAGPSGAAVSVPEKAWGFKVPVRVLEIDGLDTDGGTSAFHGYSGRPCRVSCFRSVVVITFASHAKGPRFETGRKQTAYFLPTPLPALPPLTLPRREVHSDWQNQKVPKARGEADHAAVGGVGDHLEVYSALGSSPPFSAPSPCESRPSSSPGGAGRGRTRLTSSHLSVRKPPRLPVGRLGLFHVFTDCL</sequence>
<name>A0ABN8XQA7_RANTA</name>
<feature type="region of interest" description="Disordered" evidence="1">
    <location>
        <begin position="140"/>
        <end position="176"/>
    </location>
</feature>
<evidence type="ECO:0000313" key="3">
    <source>
        <dbReference type="Proteomes" id="UP001176941"/>
    </source>
</evidence>
<evidence type="ECO:0000256" key="1">
    <source>
        <dbReference type="SAM" id="MobiDB-lite"/>
    </source>
</evidence>